<accession>A0A8J4F6D9</accession>
<evidence type="ECO:0000313" key="3">
    <source>
        <dbReference type="Proteomes" id="UP000747399"/>
    </source>
</evidence>
<feature type="region of interest" description="Disordered" evidence="1">
    <location>
        <begin position="1"/>
        <end position="22"/>
    </location>
</feature>
<dbReference type="EMBL" id="BNCO01000049">
    <property type="protein sequence ID" value="GIL62066.1"/>
    <property type="molecule type" value="Genomic_DNA"/>
</dbReference>
<organism evidence="2 3">
    <name type="scientific">Volvox africanus</name>
    <dbReference type="NCBI Taxonomy" id="51714"/>
    <lineage>
        <taxon>Eukaryota</taxon>
        <taxon>Viridiplantae</taxon>
        <taxon>Chlorophyta</taxon>
        <taxon>core chlorophytes</taxon>
        <taxon>Chlorophyceae</taxon>
        <taxon>CS clade</taxon>
        <taxon>Chlamydomonadales</taxon>
        <taxon>Volvocaceae</taxon>
        <taxon>Volvox</taxon>
    </lineage>
</organism>
<dbReference type="AlphaFoldDB" id="A0A8J4F6D9"/>
<reference evidence="2" key="1">
    <citation type="journal article" date="2021" name="Proc. Natl. Acad. Sci. U.S.A.">
        <title>Three genomes in the algal genus Volvox reveal the fate of a haploid sex-determining region after a transition to homothallism.</title>
        <authorList>
            <person name="Yamamoto K."/>
            <person name="Hamaji T."/>
            <person name="Kawai-Toyooka H."/>
            <person name="Matsuzaki R."/>
            <person name="Takahashi F."/>
            <person name="Nishimura Y."/>
            <person name="Kawachi M."/>
            <person name="Noguchi H."/>
            <person name="Minakuchi Y."/>
            <person name="Umen J.G."/>
            <person name="Toyoda A."/>
            <person name="Nozaki H."/>
        </authorList>
    </citation>
    <scope>NUCLEOTIDE SEQUENCE</scope>
    <source>
        <strain evidence="2">NIES-3780</strain>
    </source>
</reference>
<gene>
    <name evidence="2" type="ORF">Vafri_16377</name>
</gene>
<proteinExistence type="predicted"/>
<name>A0A8J4F6D9_9CHLO</name>
<comment type="caution">
    <text evidence="2">The sequence shown here is derived from an EMBL/GenBank/DDBJ whole genome shotgun (WGS) entry which is preliminary data.</text>
</comment>
<dbReference type="Proteomes" id="UP000747399">
    <property type="component" value="Unassembled WGS sequence"/>
</dbReference>
<keyword evidence="3" id="KW-1185">Reference proteome</keyword>
<evidence type="ECO:0000313" key="2">
    <source>
        <dbReference type="EMBL" id="GIL62066.1"/>
    </source>
</evidence>
<sequence>MSRGGGHAPGTAPKPAAVPCHKSGSKYGVPGALWCPLTCTARDTAARCTRWVHPSPAVVSRAQSRVCGYGASGGGGGGSNVGSGHATAATRRPPGQAAISYVDVRMADATAAVATAGIGDREGDNIG</sequence>
<evidence type="ECO:0000256" key="1">
    <source>
        <dbReference type="SAM" id="MobiDB-lite"/>
    </source>
</evidence>
<protein>
    <submittedName>
        <fullName evidence="2">Uncharacterized protein</fullName>
    </submittedName>
</protein>